<gene>
    <name evidence="1" type="ORF">JI435_400880</name>
</gene>
<dbReference type="VEuPathDB" id="FungiDB:JI435_400880"/>
<name>A0A7U2HUQ2_PHANO</name>
<protein>
    <submittedName>
        <fullName evidence="1">Uncharacterized protein</fullName>
    </submittedName>
</protein>
<evidence type="ECO:0000313" key="1">
    <source>
        <dbReference type="EMBL" id="QRC91019.1"/>
    </source>
</evidence>
<dbReference type="EMBL" id="CP069023">
    <property type="protein sequence ID" value="QRC91019.1"/>
    <property type="molecule type" value="Genomic_DNA"/>
</dbReference>
<reference evidence="2" key="1">
    <citation type="journal article" date="2021" name="BMC Genomics">
        <title>Chromosome-level genome assembly and manually-curated proteome of model necrotroph Parastagonospora nodorum Sn15 reveals a genome-wide trove of candidate effector homologs, and redundancy of virulence-related functions within an accessory chromosome.</title>
        <authorList>
            <person name="Bertazzoni S."/>
            <person name="Jones D.A.B."/>
            <person name="Phan H.T."/>
            <person name="Tan K.-C."/>
            <person name="Hane J.K."/>
        </authorList>
    </citation>
    <scope>NUCLEOTIDE SEQUENCE [LARGE SCALE GENOMIC DNA]</scope>
    <source>
        <strain evidence="2">SN15 / ATCC MYA-4574 / FGSC 10173)</strain>
    </source>
</reference>
<dbReference type="Proteomes" id="UP000663193">
    <property type="component" value="Chromosome 1"/>
</dbReference>
<accession>A0A7U2HUQ2</accession>
<dbReference type="AlphaFoldDB" id="A0A7U2HUQ2"/>
<organism evidence="1 2">
    <name type="scientific">Phaeosphaeria nodorum (strain SN15 / ATCC MYA-4574 / FGSC 10173)</name>
    <name type="common">Glume blotch fungus</name>
    <name type="synonym">Parastagonospora nodorum</name>
    <dbReference type="NCBI Taxonomy" id="321614"/>
    <lineage>
        <taxon>Eukaryota</taxon>
        <taxon>Fungi</taxon>
        <taxon>Dikarya</taxon>
        <taxon>Ascomycota</taxon>
        <taxon>Pezizomycotina</taxon>
        <taxon>Dothideomycetes</taxon>
        <taxon>Pleosporomycetidae</taxon>
        <taxon>Pleosporales</taxon>
        <taxon>Pleosporineae</taxon>
        <taxon>Phaeosphaeriaceae</taxon>
        <taxon>Parastagonospora</taxon>
    </lineage>
</organism>
<evidence type="ECO:0000313" key="2">
    <source>
        <dbReference type="Proteomes" id="UP000663193"/>
    </source>
</evidence>
<sequence>MPLSSCELGTRATLTIPNTASLRRSYTSCLRTIRIFVFYVRVVAQASTSIQTSQMPANNIVPETLTSGLYLKLDELDLMPTVIRIGPTCRTPLSSRLFSPAGDALDMRPPDKIGRTFGSGDLTCETARCSRTYSRNIECISCTSNRGKCSDFESQALCQGCSTSTERLYYTSLWRLLLMLSYLR</sequence>
<keyword evidence="2" id="KW-1185">Reference proteome</keyword>
<proteinExistence type="predicted"/>